<gene>
    <name evidence="7" type="ORF">Ctob_001268</name>
</gene>
<evidence type="ECO:0000313" key="8">
    <source>
        <dbReference type="Proteomes" id="UP000037460"/>
    </source>
</evidence>
<reference evidence="8" key="1">
    <citation type="journal article" date="2015" name="PLoS Genet.">
        <title>Genome Sequence and Transcriptome Analyses of Chrysochromulina tobin: Metabolic Tools for Enhanced Algal Fitness in the Prominent Order Prymnesiales (Haptophyceae).</title>
        <authorList>
            <person name="Hovde B.T."/>
            <person name="Deodato C.R."/>
            <person name="Hunsperger H.M."/>
            <person name="Ryken S.A."/>
            <person name="Yost W."/>
            <person name="Jha R.K."/>
            <person name="Patterson J."/>
            <person name="Monnat R.J. Jr."/>
            <person name="Barlow S.B."/>
            <person name="Starkenburg S.R."/>
            <person name="Cattolico R.A."/>
        </authorList>
    </citation>
    <scope>NUCLEOTIDE SEQUENCE</scope>
    <source>
        <strain evidence="8">CCMP291</strain>
    </source>
</reference>
<dbReference type="SUPFAM" id="SSF47473">
    <property type="entry name" value="EF-hand"/>
    <property type="match status" value="1"/>
</dbReference>
<keyword evidence="1" id="KW-0479">Metal-binding</keyword>
<comment type="caution">
    <text evidence="7">The sequence shown here is derived from an EMBL/GenBank/DDBJ whole genome shotgun (WGS) entry which is preliminary data.</text>
</comment>
<feature type="domain" description="EF-hand" evidence="6">
    <location>
        <begin position="606"/>
        <end position="641"/>
    </location>
</feature>
<dbReference type="SMART" id="SM00054">
    <property type="entry name" value="EFh"/>
    <property type="match status" value="4"/>
</dbReference>
<dbReference type="InterPro" id="IPR002048">
    <property type="entry name" value="EF_hand_dom"/>
</dbReference>
<dbReference type="CDD" id="cd00051">
    <property type="entry name" value="EFh"/>
    <property type="match status" value="2"/>
</dbReference>
<dbReference type="EMBL" id="JWZX01003349">
    <property type="protein sequence ID" value="KOO21604.1"/>
    <property type="molecule type" value="Genomic_DNA"/>
</dbReference>
<feature type="compositionally biased region" description="Low complexity" evidence="5">
    <location>
        <begin position="398"/>
        <end position="407"/>
    </location>
</feature>
<evidence type="ECO:0000259" key="6">
    <source>
        <dbReference type="PROSITE" id="PS50222"/>
    </source>
</evidence>
<feature type="domain" description="EF-hand" evidence="6">
    <location>
        <begin position="473"/>
        <end position="508"/>
    </location>
</feature>
<keyword evidence="8" id="KW-1185">Reference proteome</keyword>
<dbReference type="PANTHER" id="PTHR34524:SF6">
    <property type="entry name" value="CALCYPHOSINE LIKE"/>
    <property type="match status" value="1"/>
</dbReference>
<evidence type="ECO:0000313" key="7">
    <source>
        <dbReference type="EMBL" id="KOO21604.1"/>
    </source>
</evidence>
<evidence type="ECO:0000256" key="4">
    <source>
        <dbReference type="SAM" id="Coils"/>
    </source>
</evidence>
<organism evidence="7 8">
    <name type="scientific">Chrysochromulina tobinii</name>
    <dbReference type="NCBI Taxonomy" id="1460289"/>
    <lineage>
        <taxon>Eukaryota</taxon>
        <taxon>Haptista</taxon>
        <taxon>Haptophyta</taxon>
        <taxon>Prymnesiophyceae</taxon>
        <taxon>Prymnesiales</taxon>
        <taxon>Chrysochromulinaceae</taxon>
        <taxon>Chrysochromulina</taxon>
    </lineage>
</organism>
<dbReference type="OrthoDB" id="26525at2759"/>
<protein>
    <recommendedName>
        <fullName evidence="6">EF-hand domain-containing protein</fullName>
    </recommendedName>
</protein>
<dbReference type="Proteomes" id="UP000037460">
    <property type="component" value="Unassembled WGS sequence"/>
</dbReference>
<dbReference type="AlphaFoldDB" id="A0A0M0J4Q0"/>
<dbReference type="Pfam" id="PF13833">
    <property type="entry name" value="EF-hand_8"/>
    <property type="match status" value="2"/>
</dbReference>
<dbReference type="PANTHER" id="PTHR34524">
    <property type="entry name" value="CALCYPHOSIN"/>
    <property type="match status" value="1"/>
</dbReference>
<name>A0A0M0J4Q0_9EUKA</name>
<keyword evidence="2" id="KW-0677">Repeat</keyword>
<sequence length="716" mass="79794">MQIERVRQQQLAKERKRQAEVAAKAQKLKKDRHVQDVLQRQAVLTESTIGTSDQQWRASTDLVRKAEERVQHETELAMHLANREIADAVYRAHDAELARLGTEKWARGMQTGAQEFALERAGWTISERKALRDFGWVKADIRQEERFRRATQELLPTGPGALSHQQTPGAWRPDRLSMSPGAWASAPVQVTVERAQTAQMHSHGRNMRALIQRREFREKTLDMWDQVGTKVADTRYEAWRIKPGEMELVYHGNPMTLPNNERDPCGLPLASFLVEAPLVLRSAAELSSESRGILRRGDKVVALDEAVHSGVRRTLVALETSLQQPLGWVTREKHGKELLKTMRSKPGAHGFYSSIVGFEIFGRKSPPKGIDRTPLSDSLASRVARRRLGTSTFEGRRSSSATGGRTSLVSREASPSPKGTMTAKAGAGGKGAKSQYSAAKLWQAAEQITRRAEGFQITISDTFESKLANVLVQKKVKVEELVRSWDRNGDGVINKNEFRIAVRGYGFKEINVLEIDGLFDKIDNDKSGELDLSEIKAALKKLQERAQNVGASIDQEQAKAAALIGVAQVFQTAAAATAEYEAAEQKATQMKDNPSLGKRVGDAIFKRNVKLGELVGQWDKDGNGVVDKKEFREQIHLMGIKEIHPREMDSLFVSLDRNGDGSLDLDELKVALQLLRDTAVREALDVEAQASAALKLCVASRKQQKVRHEQPHRMIS</sequence>
<keyword evidence="3" id="KW-0106">Calcium</keyword>
<accession>A0A0M0J4Q0</accession>
<evidence type="ECO:0000256" key="1">
    <source>
        <dbReference type="ARBA" id="ARBA00022723"/>
    </source>
</evidence>
<dbReference type="Gene3D" id="1.10.238.10">
    <property type="entry name" value="EF-hand"/>
    <property type="match status" value="2"/>
</dbReference>
<feature type="domain" description="EF-hand" evidence="6">
    <location>
        <begin position="643"/>
        <end position="678"/>
    </location>
</feature>
<evidence type="ECO:0000256" key="3">
    <source>
        <dbReference type="ARBA" id="ARBA00022837"/>
    </source>
</evidence>
<proteinExistence type="predicted"/>
<evidence type="ECO:0000256" key="5">
    <source>
        <dbReference type="SAM" id="MobiDB-lite"/>
    </source>
</evidence>
<dbReference type="PROSITE" id="PS00018">
    <property type="entry name" value="EF_HAND_1"/>
    <property type="match status" value="4"/>
</dbReference>
<dbReference type="InterPro" id="IPR051581">
    <property type="entry name" value="Ca-bind"/>
</dbReference>
<dbReference type="InterPro" id="IPR011992">
    <property type="entry name" value="EF-hand-dom_pair"/>
</dbReference>
<dbReference type="GO" id="GO:0005509">
    <property type="term" value="F:calcium ion binding"/>
    <property type="evidence" value="ECO:0007669"/>
    <property type="project" value="InterPro"/>
</dbReference>
<dbReference type="Pfam" id="PF13202">
    <property type="entry name" value="EF-hand_5"/>
    <property type="match status" value="1"/>
</dbReference>
<feature type="region of interest" description="Disordered" evidence="5">
    <location>
        <begin position="386"/>
        <end position="431"/>
    </location>
</feature>
<dbReference type="PROSITE" id="PS50222">
    <property type="entry name" value="EF_HAND_2"/>
    <property type="match status" value="4"/>
</dbReference>
<feature type="domain" description="EF-hand" evidence="6">
    <location>
        <begin position="510"/>
        <end position="545"/>
    </location>
</feature>
<evidence type="ECO:0000256" key="2">
    <source>
        <dbReference type="ARBA" id="ARBA00022737"/>
    </source>
</evidence>
<feature type="coiled-coil region" evidence="4">
    <location>
        <begin position="532"/>
        <end position="593"/>
    </location>
</feature>
<keyword evidence="4" id="KW-0175">Coiled coil</keyword>
<dbReference type="InterPro" id="IPR018247">
    <property type="entry name" value="EF_Hand_1_Ca_BS"/>
</dbReference>